<dbReference type="EMBL" id="OR117205">
    <property type="protein sequence ID" value="WIM41645.1"/>
    <property type="molecule type" value="mRNA"/>
</dbReference>
<evidence type="ECO:0000256" key="13">
    <source>
        <dbReference type="PIRSR" id="PIRSR602401-1"/>
    </source>
</evidence>
<evidence type="ECO:0000256" key="5">
    <source>
        <dbReference type="ARBA" id="ARBA00022617"/>
    </source>
</evidence>
<keyword evidence="5 13" id="KW-0349">Heme</keyword>
<keyword evidence="6 13" id="KW-0479">Metal-binding</keyword>
<feature type="binding site" description="axial binding residue" evidence="13">
    <location>
        <position position="484"/>
    </location>
    <ligand>
        <name>heme</name>
        <dbReference type="ChEBI" id="CHEBI:30413"/>
    </ligand>
    <ligandPart>
        <name>Fe</name>
        <dbReference type="ChEBI" id="CHEBI:18248"/>
    </ligandPart>
</feature>
<dbReference type="GO" id="GO:0005506">
    <property type="term" value="F:iron ion binding"/>
    <property type="evidence" value="ECO:0007669"/>
    <property type="project" value="InterPro"/>
</dbReference>
<dbReference type="GO" id="GO:0005789">
    <property type="term" value="C:endoplasmic reticulum membrane"/>
    <property type="evidence" value="ECO:0007669"/>
    <property type="project" value="UniProtKB-SubCell"/>
</dbReference>
<evidence type="ECO:0000256" key="12">
    <source>
        <dbReference type="ARBA" id="ARBA00023136"/>
    </source>
</evidence>
<keyword evidence="9 14" id="KW-0560">Oxidoreductase</keyword>
<keyword evidence="11 14" id="KW-0503">Monooxygenase</keyword>
<reference evidence="16" key="1">
    <citation type="submission" date="2023-06" db="EMBL/GenBank/DDBJ databases">
        <title>Identification of Cytochrome P450s in Maconellicoccus hirsutus.</title>
        <authorList>
            <person name="Selvamani S.B."/>
            <person name="Negi N."/>
            <person name="Nagarjuna Reddy K.V."/>
            <person name="Ramasamy G.G."/>
        </authorList>
    </citation>
    <scope>NUCLEOTIDE SEQUENCE</scope>
</reference>
<dbReference type="InterPro" id="IPR002401">
    <property type="entry name" value="Cyt_P450_E_grp-I"/>
</dbReference>
<evidence type="ECO:0000256" key="11">
    <source>
        <dbReference type="ARBA" id="ARBA00023033"/>
    </source>
</evidence>
<keyword evidence="7" id="KW-0256">Endoplasmic reticulum</keyword>
<comment type="cofactor">
    <cofactor evidence="1 13">
        <name>heme</name>
        <dbReference type="ChEBI" id="CHEBI:30413"/>
    </cofactor>
</comment>
<evidence type="ECO:0000256" key="9">
    <source>
        <dbReference type="ARBA" id="ARBA00023002"/>
    </source>
</evidence>
<dbReference type="InterPro" id="IPR050476">
    <property type="entry name" value="Insect_CytP450_Detox"/>
</dbReference>
<dbReference type="FunFam" id="1.10.630.10:FF:000042">
    <property type="entry name" value="Cytochrome P450"/>
    <property type="match status" value="1"/>
</dbReference>
<evidence type="ECO:0000256" key="2">
    <source>
        <dbReference type="ARBA" id="ARBA00004174"/>
    </source>
</evidence>
<organism evidence="16">
    <name type="scientific">Maconellicoccus hirsutus</name>
    <name type="common">Pink hibiscus mealybug</name>
    <dbReference type="NCBI Taxonomy" id="177089"/>
    <lineage>
        <taxon>Eukaryota</taxon>
        <taxon>Metazoa</taxon>
        <taxon>Ecdysozoa</taxon>
        <taxon>Arthropoda</taxon>
        <taxon>Hexapoda</taxon>
        <taxon>Insecta</taxon>
        <taxon>Pterygota</taxon>
        <taxon>Neoptera</taxon>
        <taxon>Paraneoptera</taxon>
        <taxon>Hemiptera</taxon>
        <taxon>Sternorrhyncha</taxon>
        <taxon>Coccoidea</taxon>
        <taxon>Pseudococcidae</taxon>
        <taxon>Maconellicoccus</taxon>
    </lineage>
</organism>
<dbReference type="InterPro" id="IPR036396">
    <property type="entry name" value="Cyt_P450_sf"/>
</dbReference>
<feature type="transmembrane region" description="Helical" evidence="15">
    <location>
        <begin position="23"/>
        <end position="45"/>
    </location>
</feature>
<dbReference type="SUPFAM" id="SSF48264">
    <property type="entry name" value="Cytochrome P450"/>
    <property type="match status" value="1"/>
</dbReference>
<protein>
    <submittedName>
        <fullName evidence="16">Cytochrome P450 6AED1</fullName>
    </submittedName>
</protein>
<keyword evidence="12 15" id="KW-0472">Membrane</keyword>
<proteinExistence type="evidence at transcript level"/>
<dbReference type="GO" id="GO:0020037">
    <property type="term" value="F:heme binding"/>
    <property type="evidence" value="ECO:0007669"/>
    <property type="project" value="InterPro"/>
</dbReference>
<keyword evidence="15" id="KW-1133">Transmembrane helix</keyword>
<dbReference type="GO" id="GO:0016705">
    <property type="term" value="F:oxidoreductase activity, acting on paired donors, with incorporation or reduction of molecular oxygen"/>
    <property type="evidence" value="ECO:0007669"/>
    <property type="project" value="InterPro"/>
</dbReference>
<evidence type="ECO:0000313" key="16">
    <source>
        <dbReference type="EMBL" id="WIM41645.1"/>
    </source>
</evidence>
<dbReference type="InterPro" id="IPR017972">
    <property type="entry name" value="Cyt_P450_CS"/>
</dbReference>
<comment type="subcellular location">
    <subcellularLocation>
        <location evidence="3">Endoplasmic reticulum membrane</location>
        <topology evidence="3">Peripheral membrane protein</topology>
    </subcellularLocation>
    <subcellularLocation>
        <location evidence="2">Microsome membrane</location>
        <topology evidence="2">Peripheral membrane protein</topology>
    </subcellularLocation>
</comment>
<evidence type="ECO:0000256" key="15">
    <source>
        <dbReference type="SAM" id="Phobius"/>
    </source>
</evidence>
<evidence type="ECO:0000256" key="8">
    <source>
        <dbReference type="ARBA" id="ARBA00022848"/>
    </source>
</evidence>
<evidence type="ECO:0000256" key="14">
    <source>
        <dbReference type="RuleBase" id="RU000461"/>
    </source>
</evidence>
<keyword evidence="8" id="KW-0492">Microsome</keyword>
<dbReference type="Gene3D" id="1.10.630.10">
    <property type="entry name" value="Cytochrome P450"/>
    <property type="match status" value="1"/>
</dbReference>
<dbReference type="AlphaFoldDB" id="A0AAT9UU66"/>
<dbReference type="PROSITE" id="PS00086">
    <property type="entry name" value="CYTOCHROME_P450"/>
    <property type="match status" value="1"/>
</dbReference>
<name>A0AAT9UU66_MACHI</name>
<evidence type="ECO:0000256" key="7">
    <source>
        <dbReference type="ARBA" id="ARBA00022824"/>
    </source>
</evidence>
<dbReference type="PANTHER" id="PTHR24292">
    <property type="entry name" value="CYTOCHROME P450"/>
    <property type="match status" value="1"/>
</dbReference>
<dbReference type="PRINTS" id="PR00385">
    <property type="entry name" value="P450"/>
</dbReference>
<dbReference type="GO" id="GO:0004497">
    <property type="term" value="F:monooxygenase activity"/>
    <property type="evidence" value="ECO:0007669"/>
    <property type="project" value="UniProtKB-KW"/>
</dbReference>
<keyword evidence="10 13" id="KW-0408">Iron</keyword>
<dbReference type="CDD" id="cd11056">
    <property type="entry name" value="CYP6-like"/>
    <property type="match status" value="1"/>
</dbReference>
<dbReference type="InterPro" id="IPR001128">
    <property type="entry name" value="Cyt_P450"/>
</dbReference>
<evidence type="ECO:0000256" key="1">
    <source>
        <dbReference type="ARBA" id="ARBA00001971"/>
    </source>
</evidence>
<evidence type="ECO:0000256" key="6">
    <source>
        <dbReference type="ARBA" id="ARBA00022723"/>
    </source>
</evidence>
<evidence type="ECO:0000256" key="10">
    <source>
        <dbReference type="ARBA" id="ARBA00023004"/>
    </source>
</evidence>
<keyword evidence="15" id="KW-0812">Transmembrane</keyword>
<dbReference type="Pfam" id="PF00067">
    <property type="entry name" value="p450"/>
    <property type="match status" value="1"/>
</dbReference>
<dbReference type="PRINTS" id="PR00463">
    <property type="entry name" value="EP450I"/>
</dbReference>
<comment type="similarity">
    <text evidence="4 14">Belongs to the cytochrome P450 family.</text>
</comment>
<accession>A0AAT9UU66</accession>
<evidence type="ECO:0000256" key="3">
    <source>
        <dbReference type="ARBA" id="ARBA00004406"/>
    </source>
</evidence>
<dbReference type="PANTHER" id="PTHR24292:SF54">
    <property type="entry name" value="CYP9F3-RELATED"/>
    <property type="match status" value="1"/>
</dbReference>
<sequence length="541" mass="62896">MEAHSYINSKYHFLSHFFHVSKMGLTVVLLLLIIVGSILQSYWFFKKSYRFFDENHFPTLKPTFVFGNLGDAITFKKSLALTIYDLYNKLEAHKFAGLYMLHRPFVMIRDAELIKNILIKDFVYFRDRGIACKEDAEPLNNNLLRIDGDRWKSLRVKLTPIFSPNKMKLMFVPIQENSKKLVQILNSTKGESFDMKELSERFTTDVIGNCAFGIETRALENPDSIVREMGKRIFEFRYQTLIRHLFPHLPSILVKIFKLTYLNKIVESFFIKMLRETIEQREKSSVSRKDLLELLIALKNETSDIYPNKDVEQFLSQINDNNVKNETGLTMDLIIAQCYLFFAAGFETSSSSLGYVMLELALNKNVQNTARNEIIKVLSENGGEITYDSLKDMTYADMVIAETLRKHPPAGFLLRKCTKSYQIPDTEAIIPQNTLIFISIYGVHMDRKYYEKPEQFYPEHFEEEARNKRPKCAFIPFGDGPRNCIGERFAKLEIKIGMIHMLMNHSFDVSPQMKLPLEYNYDSTLGLMSVKGGIWLRCQKI</sequence>
<evidence type="ECO:0000256" key="4">
    <source>
        <dbReference type="ARBA" id="ARBA00010617"/>
    </source>
</evidence>